<sequence length="520" mass="58759">MRDVGLMGESTFSLWCADAGLISNGSQIDKTGWDFFVEFPFNSELEGNPIELHKAAFECKVQVKATDKQERKLPITLSNLRRLITAQMPAFFVFIEFDGTDSAKRAFVVHVDNELISKVLRNLHKIEQSDVENNFNKRTMTIHYGTEHEMSVLNGSCLKSILNKYIGTNLSKYVSNKMTHLKSTGFEDGFAQIHFTVNDEENLKQLIDVSLGIENDVELSTFKGTHTRFGIVAKKPFIANIGGRLEMPNLEPNGEILVRFKESKLSPVVSFKAKYFSSPFNIMVPDELKKIRIEGDFFDLALNPYTGSAHYSFSLEEGVRLEVQKFRDALKLLNLLNSSGKNIFAELVFEGGGNIEFKVGCTDARFDFSKELKTIECAVKLLSEFEVSEVVDISFSEISQYENEICQMASLINASPNPFRVEFNVVGEGFDPNKNVASIFLMTTPIGSHIFGLIIVLTGMVKVLDNERYELLTNNASIEKRLISRRDNSIKNEDLLSEIEIVEERYEADYSVVTMFDKKC</sequence>
<gene>
    <name evidence="2" type="ORF">A1332_08815</name>
</gene>
<feature type="transmembrane region" description="Helical" evidence="1">
    <location>
        <begin position="439"/>
        <end position="461"/>
    </location>
</feature>
<dbReference type="RefSeq" id="WP_064007542.1">
    <property type="nucleotide sequence ID" value="NZ_LUUG01000050.1"/>
</dbReference>
<organism evidence="2 3">
    <name type="scientific">Methylomonas methanica</name>
    <dbReference type="NCBI Taxonomy" id="421"/>
    <lineage>
        <taxon>Bacteria</taxon>
        <taxon>Pseudomonadati</taxon>
        <taxon>Pseudomonadota</taxon>
        <taxon>Gammaproteobacteria</taxon>
        <taxon>Methylococcales</taxon>
        <taxon>Methylococcaceae</taxon>
        <taxon>Methylomonas</taxon>
    </lineage>
</organism>
<accession>A0A177MQB0</accession>
<dbReference type="OrthoDB" id="6878627at2"/>
<evidence type="ECO:0008006" key="4">
    <source>
        <dbReference type="Google" id="ProtNLM"/>
    </source>
</evidence>
<reference evidence="2 3" key="1">
    <citation type="submission" date="2016-03" db="EMBL/GenBank/DDBJ databases">
        <authorList>
            <person name="Ploux O."/>
        </authorList>
    </citation>
    <scope>NUCLEOTIDE SEQUENCE [LARGE SCALE GENOMIC DNA]</scope>
    <source>
        <strain evidence="2 3">R-45363</strain>
    </source>
</reference>
<keyword evidence="1" id="KW-0812">Transmembrane</keyword>
<evidence type="ECO:0000313" key="3">
    <source>
        <dbReference type="Proteomes" id="UP000078090"/>
    </source>
</evidence>
<dbReference type="AlphaFoldDB" id="A0A177MQB0"/>
<dbReference type="Proteomes" id="UP000078090">
    <property type="component" value="Unassembled WGS sequence"/>
</dbReference>
<keyword evidence="1" id="KW-1133">Transmembrane helix</keyword>
<evidence type="ECO:0000313" key="2">
    <source>
        <dbReference type="EMBL" id="OAI07574.1"/>
    </source>
</evidence>
<dbReference type="EMBL" id="LUUG01000050">
    <property type="protein sequence ID" value="OAI07574.1"/>
    <property type="molecule type" value="Genomic_DNA"/>
</dbReference>
<protein>
    <recommendedName>
        <fullName evidence="4">DUF4365 domain-containing protein</fullName>
    </recommendedName>
</protein>
<keyword evidence="1" id="KW-0472">Membrane</keyword>
<name>A0A177MQB0_METMH</name>
<evidence type="ECO:0000256" key="1">
    <source>
        <dbReference type="SAM" id="Phobius"/>
    </source>
</evidence>
<comment type="caution">
    <text evidence="2">The sequence shown here is derived from an EMBL/GenBank/DDBJ whole genome shotgun (WGS) entry which is preliminary data.</text>
</comment>
<proteinExistence type="predicted"/>